<feature type="region of interest" description="Disordered" evidence="1">
    <location>
        <begin position="23"/>
        <end position="58"/>
    </location>
</feature>
<gene>
    <name evidence="2" type="ORF">FWILDA_LOCUS18309</name>
</gene>
<dbReference type="Proteomes" id="UP001153678">
    <property type="component" value="Unassembled WGS sequence"/>
</dbReference>
<dbReference type="AlphaFoldDB" id="A0A9W4T9Q0"/>
<name>A0A9W4T9Q0_9GLOM</name>
<evidence type="ECO:0000313" key="3">
    <source>
        <dbReference type="Proteomes" id="UP001153678"/>
    </source>
</evidence>
<evidence type="ECO:0000313" key="2">
    <source>
        <dbReference type="EMBL" id="CAI2197906.1"/>
    </source>
</evidence>
<sequence length="58" mass="6884">MDGSEDNLIFDFEKVTSEKNIRIDIEEEGESDDLKDNEDDAEDEYYENEEGNYVNIWD</sequence>
<comment type="caution">
    <text evidence="2">The sequence shown here is derived from an EMBL/GenBank/DDBJ whole genome shotgun (WGS) entry which is preliminary data.</text>
</comment>
<dbReference type="EMBL" id="CAMKVN010017329">
    <property type="protein sequence ID" value="CAI2197906.1"/>
    <property type="molecule type" value="Genomic_DNA"/>
</dbReference>
<evidence type="ECO:0000256" key="1">
    <source>
        <dbReference type="SAM" id="MobiDB-lite"/>
    </source>
</evidence>
<feature type="compositionally biased region" description="Acidic residues" evidence="1">
    <location>
        <begin position="25"/>
        <end position="50"/>
    </location>
</feature>
<organism evidence="2 3">
    <name type="scientific">Funneliformis geosporum</name>
    <dbReference type="NCBI Taxonomy" id="1117311"/>
    <lineage>
        <taxon>Eukaryota</taxon>
        <taxon>Fungi</taxon>
        <taxon>Fungi incertae sedis</taxon>
        <taxon>Mucoromycota</taxon>
        <taxon>Glomeromycotina</taxon>
        <taxon>Glomeromycetes</taxon>
        <taxon>Glomerales</taxon>
        <taxon>Glomeraceae</taxon>
        <taxon>Funneliformis</taxon>
    </lineage>
</organism>
<accession>A0A9W4T9Q0</accession>
<proteinExistence type="predicted"/>
<protein>
    <submittedName>
        <fullName evidence="2">16560_t:CDS:1</fullName>
    </submittedName>
</protein>
<keyword evidence="3" id="KW-1185">Reference proteome</keyword>
<feature type="non-terminal residue" evidence="2">
    <location>
        <position position="1"/>
    </location>
</feature>
<reference evidence="2" key="1">
    <citation type="submission" date="2022-08" db="EMBL/GenBank/DDBJ databases">
        <authorList>
            <person name="Kallberg Y."/>
            <person name="Tangrot J."/>
            <person name="Rosling A."/>
        </authorList>
    </citation>
    <scope>NUCLEOTIDE SEQUENCE</scope>
    <source>
        <strain evidence="2">Wild A</strain>
    </source>
</reference>